<protein>
    <recommendedName>
        <fullName evidence="7">NlpC/P60 domain-containing protein</fullName>
    </recommendedName>
</protein>
<evidence type="ECO:0000256" key="5">
    <source>
        <dbReference type="SAM" id="Coils"/>
    </source>
</evidence>
<feature type="domain" description="NlpC/P60" evidence="7">
    <location>
        <begin position="211"/>
        <end position="329"/>
    </location>
</feature>
<dbReference type="InterPro" id="IPR038765">
    <property type="entry name" value="Papain-like_cys_pep_sf"/>
</dbReference>
<reference evidence="8" key="2">
    <citation type="submission" date="2020-09" db="EMBL/GenBank/DDBJ databases">
        <authorList>
            <person name="Sun Q."/>
            <person name="Ohkuma M."/>
        </authorList>
    </citation>
    <scope>NUCLEOTIDE SEQUENCE</scope>
    <source>
        <strain evidence="8">JCM 13064</strain>
    </source>
</reference>
<dbReference type="Pfam" id="PF00877">
    <property type="entry name" value="NLPC_P60"/>
    <property type="match status" value="1"/>
</dbReference>
<gene>
    <name evidence="8" type="ORF">GCM10007964_16690</name>
</gene>
<dbReference type="GO" id="GO:0008234">
    <property type="term" value="F:cysteine-type peptidase activity"/>
    <property type="evidence" value="ECO:0007669"/>
    <property type="project" value="UniProtKB-KW"/>
</dbReference>
<reference evidence="8" key="1">
    <citation type="journal article" date="2014" name="Int. J. Syst. Evol. Microbiol.">
        <title>Complete genome sequence of Corynebacterium casei LMG S-19264T (=DSM 44701T), isolated from a smear-ripened cheese.</title>
        <authorList>
            <consortium name="US DOE Joint Genome Institute (JGI-PGF)"/>
            <person name="Walter F."/>
            <person name="Albersmeier A."/>
            <person name="Kalinowski J."/>
            <person name="Ruckert C."/>
        </authorList>
    </citation>
    <scope>NUCLEOTIDE SEQUENCE</scope>
    <source>
        <strain evidence="8">JCM 13064</strain>
    </source>
</reference>
<dbReference type="AlphaFoldDB" id="A0A917QXM0"/>
<feature type="chain" id="PRO_5037617384" description="NlpC/P60 domain-containing protein" evidence="6">
    <location>
        <begin position="32"/>
        <end position="329"/>
    </location>
</feature>
<keyword evidence="9" id="KW-1185">Reference proteome</keyword>
<dbReference type="InterPro" id="IPR051794">
    <property type="entry name" value="PG_Endopeptidase_C40"/>
</dbReference>
<keyword evidence="2" id="KW-0645">Protease</keyword>
<dbReference type="PANTHER" id="PTHR47359">
    <property type="entry name" value="PEPTIDOGLYCAN DL-ENDOPEPTIDASE CWLO"/>
    <property type="match status" value="1"/>
</dbReference>
<evidence type="ECO:0000256" key="6">
    <source>
        <dbReference type="SAM" id="SignalP"/>
    </source>
</evidence>
<dbReference type="PROSITE" id="PS51935">
    <property type="entry name" value="NLPC_P60"/>
    <property type="match status" value="1"/>
</dbReference>
<comment type="similarity">
    <text evidence="1">Belongs to the peptidase C40 family.</text>
</comment>
<evidence type="ECO:0000256" key="2">
    <source>
        <dbReference type="ARBA" id="ARBA00022670"/>
    </source>
</evidence>
<sequence>MAVRRMRRSATLAGALCAAIVVLLTQGSAIAEPRPTVAQAEAKLAKLEDQADQMVERYNTVAEKYKASKKKYDRLGGQLKSELTKVAELREDLVATAVGTYQSGDILLWPGFVNQQDPAAMLSGLAAGNQLAAARDRVLREFDLANRGLRDRRAKAKAALDEARDVLEEVRGERKKVEKLVGEQERLLRRLNRFNPGDPNSAGVRYTGPASGNARVALQFAFAQIGKPYRWGATGPGSYDCSGFTQASWAKAGVSLPRTTYTQWSWGASRRVSLDALQPGDLLFSKGLGHMGMYVGGGKMIHAPRTGDVVKVVSLDDYWRGRLLGAVRP</sequence>
<dbReference type="Gene3D" id="3.90.1720.10">
    <property type="entry name" value="endopeptidase domain like (from Nostoc punctiforme)"/>
    <property type="match status" value="1"/>
</dbReference>
<proteinExistence type="inferred from homology"/>
<feature type="signal peptide" evidence="6">
    <location>
        <begin position="1"/>
        <end position="31"/>
    </location>
</feature>
<comment type="caution">
    <text evidence="8">The sequence shown here is derived from an EMBL/GenBank/DDBJ whole genome shotgun (WGS) entry which is preliminary data.</text>
</comment>
<evidence type="ECO:0000259" key="7">
    <source>
        <dbReference type="PROSITE" id="PS51935"/>
    </source>
</evidence>
<dbReference type="Proteomes" id="UP000645217">
    <property type="component" value="Unassembled WGS sequence"/>
</dbReference>
<evidence type="ECO:0000256" key="3">
    <source>
        <dbReference type="ARBA" id="ARBA00022801"/>
    </source>
</evidence>
<organism evidence="8 9">
    <name type="scientific">Sphaerisporangium melleum</name>
    <dbReference type="NCBI Taxonomy" id="321316"/>
    <lineage>
        <taxon>Bacteria</taxon>
        <taxon>Bacillati</taxon>
        <taxon>Actinomycetota</taxon>
        <taxon>Actinomycetes</taxon>
        <taxon>Streptosporangiales</taxon>
        <taxon>Streptosporangiaceae</taxon>
        <taxon>Sphaerisporangium</taxon>
    </lineage>
</organism>
<feature type="coiled-coil region" evidence="5">
    <location>
        <begin position="146"/>
        <end position="187"/>
    </location>
</feature>
<dbReference type="PANTHER" id="PTHR47359:SF3">
    <property type="entry name" value="NLP_P60 DOMAIN-CONTAINING PROTEIN-RELATED"/>
    <property type="match status" value="1"/>
</dbReference>
<keyword evidence="3" id="KW-0378">Hydrolase</keyword>
<feature type="coiled-coil region" evidence="5">
    <location>
        <begin position="37"/>
        <end position="64"/>
    </location>
</feature>
<dbReference type="GO" id="GO:0006508">
    <property type="term" value="P:proteolysis"/>
    <property type="evidence" value="ECO:0007669"/>
    <property type="project" value="UniProtKB-KW"/>
</dbReference>
<evidence type="ECO:0000313" key="8">
    <source>
        <dbReference type="EMBL" id="GGK74505.1"/>
    </source>
</evidence>
<evidence type="ECO:0000313" key="9">
    <source>
        <dbReference type="Proteomes" id="UP000645217"/>
    </source>
</evidence>
<keyword evidence="6" id="KW-0732">Signal</keyword>
<dbReference type="InterPro" id="IPR000064">
    <property type="entry name" value="NLP_P60_dom"/>
</dbReference>
<evidence type="ECO:0000256" key="4">
    <source>
        <dbReference type="ARBA" id="ARBA00022807"/>
    </source>
</evidence>
<keyword evidence="4" id="KW-0788">Thiol protease</keyword>
<evidence type="ECO:0000256" key="1">
    <source>
        <dbReference type="ARBA" id="ARBA00007074"/>
    </source>
</evidence>
<dbReference type="EMBL" id="BMNT01000007">
    <property type="protein sequence ID" value="GGK74505.1"/>
    <property type="molecule type" value="Genomic_DNA"/>
</dbReference>
<dbReference type="Gene3D" id="6.10.250.3150">
    <property type="match status" value="1"/>
</dbReference>
<accession>A0A917QXM0</accession>
<dbReference type="SUPFAM" id="SSF54001">
    <property type="entry name" value="Cysteine proteinases"/>
    <property type="match status" value="1"/>
</dbReference>
<name>A0A917QXM0_9ACTN</name>
<keyword evidence="5" id="KW-0175">Coiled coil</keyword>